<evidence type="ECO:0000313" key="4">
    <source>
        <dbReference type="Proteomes" id="UP001153321"/>
    </source>
</evidence>
<keyword evidence="4" id="KW-1185">Reference proteome</keyword>
<dbReference type="AlphaFoldDB" id="A0A9P0HV71"/>
<protein>
    <recommendedName>
        <fullName evidence="2">Little elongation complex subunit 2 C-terminal domain-containing protein</fullName>
    </recommendedName>
</protein>
<accession>A0A9P0HV71</accession>
<dbReference type="Pfam" id="PF10505">
    <property type="entry name" value="NARG2_C"/>
    <property type="match status" value="1"/>
</dbReference>
<sequence>MMEHVRIFDWCSSAHDRYFVEETDLDNCNTEKILRNKFIDPLVSSDSEDEAPKKIDWDEVFQDKKTHNGRLHVPCLRRVAQYPKLSKLAPNKHYQMLKVLCTENPHILGDSFIGKPSRQDFKVFETEKETYLAEQKEYRDWAKTIWTTDHFIRALRPKPLVEAVYEAEFKMKALRMRSLPKQYDLAAQITLDSTRSNCDAVLKQELIGVSSAEVPLIQLPRKITKAINIITPCIVPEPCQKHPYQIVLPHENTLSMMPITEVHKELATFAWTNGVQYIASENALKCLVQWNRYWTIPLSVCESLSPDGDKANVVVLDSEFSVKKEVATIRTYKAFRHLLESTLIPLAEKEKARKNYTNKEKPKEIGTKFYVNAKSIFESSELSSDEEEESLVIDTGEVTEFDSSNPKKRLKTEDSVRRSARLTSNESIGYNTRAASRRVSEECQDIGVYSCTCKDTIYEKPPRRSYKKWQFRNKTDNEHLDVIIHCPHKARDGSRELIFEPTPEYQLDLGASEQSIDSLRSVALSLALRKNAAVVNVRVDGSGGDIATIDQLTAERFTKKHPDVTREVITAVHTTLSQLQGLLPGHYVLLHEPSHGANSLLLSSRSGRGARLLLQFDSSQLAEADEARMVRNPPVISNALLPYHKYRKILPCAFTPYETQLAKEVKKPATKKKTPPQALKLQAEQPDSEASPKVPLGLSNEFVFLPDVKYHTECNGLQRLAW</sequence>
<reference evidence="3" key="1">
    <citation type="submission" date="2022-02" db="EMBL/GenBank/DDBJ databases">
        <authorList>
            <person name="King R."/>
        </authorList>
    </citation>
    <scope>NUCLEOTIDE SEQUENCE</scope>
</reference>
<evidence type="ECO:0000313" key="3">
    <source>
        <dbReference type="EMBL" id="CAH1634991.1"/>
    </source>
</evidence>
<evidence type="ECO:0000259" key="2">
    <source>
        <dbReference type="Pfam" id="PF10505"/>
    </source>
</evidence>
<dbReference type="InterPro" id="IPR019535">
    <property type="entry name" value="ICE2_C"/>
</dbReference>
<feature type="domain" description="Little elongation complex subunit 2 C-terminal" evidence="2">
    <location>
        <begin position="465"/>
        <end position="656"/>
    </location>
</feature>
<evidence type="ECO:0000256" key="1">
    <source>
        <dbReference type="SAM" id="MobiDB-lite"/>
    </source>
</evidence>
<dbReference type="Proteomes" id="UP001153321">
    <property type="component" value="Chromosome 10"/>
</dbReference>
<proteinExistence type="predicted"/>
<dbReference type="EMBL" id="LR824541">
    <property type="protein sequence ID" value="CAH1634991.1"/>
    <property type="molecule type" value="Genomic_DNA"/>
</dbReference>
<gene>
    <name evidence="3" type="ORF">SPLIT_LOCUS353</name>
</gene>
<organism evidence="3 4">
    <name type="scientific">Spodoptera littoralis</name>
    <name type="common">Egyptian cotton leafworm</name>
    <dbReference type="NCBI Taxonomy" id="7109"/>
    <lineage>
        <taxon>Eukaryota</taxon>
        <taxon>Metazoa</taxon>
        <taxon>Ecdysozoa</taxon>
        <taxon>Arthropoda</taxon>
        <taxon>Hexapoda</taxon>
        <taxon>Insecta</taxon>
        <taxon>Pterygota</taxon>
        <taxon>Neoptera</taxon>
        <taxon>Endopterygota</taxon>
        <taxon>Lepidoptera</taxon>
        <taxon>Glossata</taxon>
        <taxon>Ditrysia</taxon>
        <taxon>Noctuoidea</taxon>
        <taxon>Noctuidae</taxon>
        <taxon>Amphipyrinae</taxon>
        <taxon>Spodoptera</taxon>
    </lineage>
</organism>
<name>A0A9P0HV71_SPOLI</name>
<feature type="region of interest" description="Disordered" evidence="1">
    <location>
        <begin position="664"/>
        <end position="693"/>
    </location>
</feature>
<dbReference type="GO" id="GO:0008023">
    <property type="term" value="C:transcription elongation factor complex"/>
    <property type="evidence" value="ECO:0007669"/>
    <property type="project" value="InterPro"/>
</dbReference>